<evidence type="ECO:0000313" key="2">
    <source>
        <dbReference type="Proteomes" id="UP000037035"/>
    </source>
</evidence>
<dbReference type="Proteomes" id="UP000037035">
    <property type="component" value="Unassembled WGS sequence"/>
</dbReference>
<name>A0A0L6V2E4_9BASI</name>
<dbReference type="OrthoDB" id="3269001at2759"/>
<dbReference type="EMBL" id="LAVV01007820">
    <property type="protein sequence ID" value="KNZ54677.1"/>
    <property type="molecule type" value="Genomic_DNA"/>
</dbReference>
<sequence>MYIKLQYNFLSGMTPGASAPSMTTITHLIKPLVKVLVAMKDSFTVVAPWRPTCAGKITTDSKYGGNP</sequence>
<accession>A0A0L6V2E4</accession>
<protein>
    <submittedName>
        <fullName evidence="1">Uncharacterized protein</fullName>
    </submittedName>
</protein>
<keyword evidence="2" id="KW-1185">Reference proteome</keyword>
<evidence type="ECO:0000313" key="1">
    <source>
        <dbReference type="EMBL" id="KNZ54677.1"/>
    </source>
</evidence>
<reference evidence="1 2" key="1">
    <citation type="submission" date="2015-08" db="EMBL/GenBank/DDBJ databases">
        <title>Next Generation Sequencing and Analysis of the Genome of Puccinia sorghi L Schw, the Causal Agent of Maize Common Rust.</title>
        <authorList>
            <person name="Rochi L."/>
            <person name="Burguener G."/>
            <person name="Darino M."/>
            <person name="Turjanski A."/>
            <person name="Kreff E."/>
            <person name="Dieguez M.J."/>
            <person name="Sacco F."/>
        </authorList>
    </citation>
    <scope>NUCLEOTIDE SEQUENCE [LARGE SCALE GENOMIC DNA]</scope>
    <source>
        <strain evidence="1 2">RO10H11247</strain>
    </source>
</reference>
<proteinExistence type="predicted"/>
<dbReference type="AlphaFoldDB" id="A0A0L6V2E4"/>
<gene>
    <name evidence="1" type="ORF">VP01_2887g6</name>
</gene>
<organism evidence="1 2">
    <name type="scientific">Puccinia sorghi</name>
    <dbReference type="NCBI Taxonomy" id="27349"/>
    <lineage>
        <taxon>Eukaryota</taxon>
        <taxon>Fungi</taxon>
        <taxon>Dikarya</taxon>
        <taxon>Basidiomycota</taxon>
        <taxon>Pucciniomycotina</taxon>
        <taxon>Pucciniomycetes</taxon>
        <taxon>Pucciniales</taxon>
        <taxon>Pucciniaceae</taxon>
        <taxon>Puccinia</taxon>
    </lineage>
</organism>
<comment type="caution">
    <text evidence="1">The sequence shown here is derived from an EMBL/GenBank/DDBJ whole genome shotgun (WGS) entry which is preliminary data.</text>
</comment>
<dbReference type="VEuPathDB" id="FungiDB:VP01_2887g6"/>